<protein>
    <submittedName>
        <fullName evidence="1">Mobile element protein</fullName>
    </submittedName>
</protein>
<gene>
    <name evidence="1" type="ORF">MSLAZ_1127</name>
</gene>
<keyword evidence="2" id="KW-1185">Reference proteome</keyword>
<dbReference type="PATRIC" id="fig|1434111.4.peg.1454"/>
<organism evidence="1 2">
    <name type="scientific">Methanosarcina lacustris Z-7289</name>
    <dbReference type="NCBI Taxonomy" id="1434111"/>
    <lineage>
        <taxon>Archaea</taxon>
        <taxon>Methanobacteriati</taxon>
        <taxon>Methanobacteriota</taxon>
        <taxon>Stenosarchaea group</taxon>
        <taxon>Methanomicrobia</taxon>
        <taxon>Methanosarcinales</taxon>
        <taxon>Methanosarcinaceae</taxon>
        <taxon>Methanosarcina</taxon>
    </lineage>
</organism>
<dbReference type="STRING" id="1434111.MSLAZ_1127"/>
<proteinExistence type="predicted"/>
<name>A0A0E3S5Z4_9EURY</name>
<accession>A0A0E3S5Z4</accession>
<sequence length="50" mass="6048">MFKRYDQKQQFLLPFNLEEFVPENHIVRVLNDIIDVINRTYAVEQKKPVA</sequence>
<dbReference type="KEGG" id="mls:MSLAZ_1127"/>
<dbReference type="Proteomes" id="UP000033072">
    <property type="component" value="Chromosome"/>
</dbReference>
<dbReference type="EMBL" id="CP009515">
    <property type="protein sequence ID" value="AKB74388.1"/>
    <property type="molecule type" value="Genomic_DNA"/>
</dbReference>
<dbReference type="AlphaFoldDB" id="A0A0E3S5Z4"/>
<evidence type="ECO:0000313" key="1">
    <source>
        <dbReference type="EMBL" id="AKB74388.1"/>
    </source>
</evidence>
<dbReference type="HOGENOM" id="CLU_215164_0_0_2"/>
<evidence type="ECO:0000313" key="2">
    <source>
        <dbReference type="Proteomes" id="UP000033072"/>
    </source>
</evidence>
<reference evidence="1 2" key="1">
    <citation type="submission" date="2014-07" db="EMBL/GenBank/DDBJ databases">
        <title>Methanogenic archaea and the global carbon cycle.</title>
        <authorList>
            <person name="Henriksen J.R."/>
            <person name="Luke J."/>
            <person name="Reinhart S."/>
            <person name="Benedict M.N."/>
            <person name="Youngblut N.D."/>
            <person name="Metcalf M.E."/>
            <person name="Whitaker R.J."/>
            <person name="Metcalf W.W."/>
        </authorList>
    </citation>
    <scope>NUCLEOTIDE SEQUENCE [LARGE SCALE GENOMIC DNA]</scope>
    <source>
        <strain evidence="1 2">Z-7289</strain>
    </source>
</reference>